<evidence type="ECO:0000313" key="1">
    <source>
        <dbReference type="EMBL" id="CAH7673291.1"/>
    </source>
</evidence>
<gene>
    <name evidence="1" type="ORF">PPACK8108_LOCUS8179</name>
</gene>
<evidence type="ECO:0000313" key="2">
    <source>
        <dbReference type="Proteomes" id="UP001153365"/>
    </source>
</evidence>
<dbReference type="EMBL" id="CALTRL010001660">
    <property type="protein sequence ID" value="CAH7673291.1"/>
    <property type="molecule type" value="Genomic_DNA"/>
</dbReference>
<protein>
    <submittedName>
        <fullName evidence="1">Uncharacterized protein</fullName>
    </submittedName>
</protein>
<sequence>PLVALHNFIFQLTEIFLSSFENAAGSKNEAKTTWVFKLFSLLGPHASATGLKAYSDFVQ</sequence>
<feature type="non-terminal residue" evidence="1">
    <location>
        <position position="59"/>
    </location>
</feature>
<comment type="caution">
    <text evidence="1">The sequence shown here is derived from an EMBL/GenBank/DDBJ whole genome shotgun (WGS) entry which is preliminary data.</text>
</comment>
<name>A0AAV0AXH5_PHAPC</name>
<organism evidence="1 2">
    <name type="scientific">Phakopsora pachyrhizi</name>
    <name type="common">Asian soybean rust disease fungus</name>
    <dbReference type="NCBI Taxonomy" id="170000"/>
    <lineage>
        <taxon>Eukaryota</taxon>
        <taxon>Fungi</taxon>
        <taxon>Dikarya</taxon>
        <taxon>Basidiomycota</taxon>
        <taxon>Pucciniomycotina</taxon>
        <taxon>Pucciniomycetes</taxon>
        <taxon>Pucciniales</taxon>
        <taxon>Phakopsoraceae</taxon>
        <taxon>Phakopsora</taxon>
    </lineage>
</organism>
<proteinExistence type="predicted"/>
<dbReference type="Proteomes" id="UP001153365">
    <property type="component" value="Unassembled WGS sequence"/>
</dbReference>
<accession>A0AAV0AXH5</accession>
<dbReference type="AlphaFoldDB" id="A0AAV0AXH5"/>
<feature type="non-terminal residue" evidence="1">
    <location>
        <position position="1"/>
    </location>
</feature>
<reference evidence="1" key="1">
    <citation type="submission" date="2022-06" db="EMBL/GenBank/DDBJ databases">
        <authorList>
            <consortium name="SYNGENTA / RWTH Aachen University"/>
        </authorList>
    </citation>
    <scope>NUCLEOTIDE SEQUENCE</scope>
</reference>
<keyword evidence="2" id="KW-1185">Reference proteome</keyword>